<dbReference type="InterPro" id="IPR050685">
    <property type="entry name" value="LDLR"/>
</dbReference>
<dbReference type="PROSITE" id="PS50240">
    <property type="entry name" value="TRYPSIN_DOM"/>
    <property type="match status" value="1"/>
</dbReference>
<gene>
    <name evidence="13" type="ORF">HERILL_LOCUS14675</name>
</gene>
<keyword evidence="4" id="KW-0677">Repeat</keyword>
<feature type="disulfide bond" evidence="8">
    <location>
        <begin position="287"/>
        <end position="305"/>
    </location>
</feature>
<dbReference type="CDD" id="cd00033">
    <property type="entry name" value="CCP"/>
    <property type="match status" value="1"/>
</dbReference>
<dbReference type="SUPFAM" id="SSF50494">
    <property type="entry name" value="Trypsin-like serine proteases"/>
    <property type="match status" value="1"/>
</dbReference>
<dbReference type="SMART" id="SM00020">
    <property type="entry name" value="Tryp_SPc"/>
    <property type="match status" value="1"/>
</dbReference>
<evidence type="ECO:0000256" key="4">
    <source>
        <dbReference type="ARBA" id="ARBA00022737"/>
    </source>
</evidence>
<dbReference type="PROSITE" id="PS50923">
    <property type="entry name" value="SUSHI"/>
    <property type="match status" value="2"/>
</dbReference>
<evidence type="ECO:0000256" key="9">
    <source>
        <dbReference type="PROSITE-ProRule" id="PRU00302"/>
    </source>
</evidence>
<dbReference type="Gene3D" id="2.10.70.10">
    <property type="entry name" value="Complement Module, domain 1"/>
    <property type="match status" value="2"/>
</dbReference>
<feature type="disulfide bond" evidence="8">
    <location>
        <begin position="69"/>
        <end position="81"/>
    </location>
</feature>
<dbReference type="EMBL" id="LR899014">
    <property type="protein sequence ID" value="CAD7092300.1"/>
    <property type="molecule type" value="Genomic_DNA"/>
</dbReference>
<dbReference type="InterPro" id="IPR035976">
    <property type="entry name" value="Sushi/SCR/CCP_sf"/>
</dbReference>
<dbReference type="InParanoid" id="A0A7R8V3N6"/>
<name>A0A7R8V3N6_HERIL</name>
<feature type="disulfide bond" evidence="8">
    <location>
        <begin position="328"/>
        <end position="346"/>
    </location>
</feature>
<evidence type="ECO:0000256" key="2">
    <source>
        <dbReference type="ARBA" id="ARBA00004308"/>
    </source>
</evidence>
<feature type="disulfide bond" evidence="8">
    <location>
        <begin position="321"/>
        <end position="333"/>
    </location>
</feature>
<accession>A0A7R8V3N6</accession>
<feature type="disulfide bond" evidence="8">
    <location>
        <begin position="416"/>
        <end position="434"/>
    </location>
</feature>
<feature type="disulfide bond" evidence="8">
    <location>
        <begin position="123"/>
        <end position="141"/>
    </location>
</feature>
<proteinExistence type="predicted"/>
<protein>
    <submittedName>
        <fullName evidence="13">Uncharacterized protein</fullName>
    </submittedName>
</protein>
<dbReference type="AlphaFoldDB" id="A0A7R8V3N6"/>
<evidence type="ECO:0000313" key="14">
    <source>
        <dbReference type="Proteomes" id="UP000594454"/>
    </source>
</evidence>
<dbReference type="SUPFAM" id="SSF57424">
    <property type="entry name" value="LDL receptor-like module"/>
    <property type="match status" value="8"/>
</dbReference>
<keyword evidence="10" id="KW-0732">Signal</keyword>
<dbReference type="SMART" id="SM00192">
    <property type="entry name" value="LDLa"/>
    <property type="match status" value="8"/>
</dbReference>
<dbReference type="GO" id="GO:0005886">
    <property type="term" value="C:plasma membrane"/>
    <property type="evidence" value="ECO:0007669"/>
    <property type="project" value="TreeGrafter"/>
</dbReference>
<feature type="disulfide bond" evidence="8">
    <location>
        <begin position="28"/>
        <end position="40"/>
    </location>
</feature>
<dbReference type="Pfam" id="PF00089">
    <property type="entry name" value="Trypsin"/>
    <property type="match status" value="1"/>
</dbReference>
<dbReference type="PROSITE" id="PS01209">
    <property type="entry name" value="LDLRA_1"/>
    <property type="match status" value="4"/>
</dbReference>
<dbReference type="SUPFAM" id="SSF57535">
    <property type="entry name" value="Complement control module/SCR domain"/>
    <property type="match status" value="2"/>
</dbReference>
<sequence>MKQSVILIYFCYLLPPILTGTSAENSACMSLEWQCKSGQCIPLDAKCDGVVNCGDGSDESAEFCLETFCPEYSFKCAYGACISGTSKCNGIKNCADNSDESVLLCGTGSGRFGKKCPENYFQCDSGDCISSDEHCDGRKNCADGSDETLKSCKTVDCPKFSFKCAYGACISGRFKCNGINECHDGSDEAKDLCGSKIGSPLSGEPGSCRVTLGSNMIIALKMNQSLPINEGDFVNDVSSIIYTCNRGYSLLGRKDNVCFRGSWAYPPPKCIKTSAENSPCLSLEWQCKSGECIPSDEKCDGVVNCGDGSDESAEFCLETTCPEYSFKCAYGACISGTSKCNGIKNCADNSDESVLLCGTGSGRFGKKCPENYFQCDSGDCIWLNEHCDGRKNCADGSDETLKTCKTDDCPMFSFKCAYGACVRGSAKCNGINECHDGSDEAKDICGERIETNVNLPLPSDTTSSRLRSARSTEVGSCRVVLGPNMIITAENDTSLDLKNGDLINDLSPVKYKCKSGYTLFGPADNLCFKGSWVYGPPECLKTCPNTVIEGITFHVTCAINRTRVSCEGPIRPGTIAMVTCARGYKKPDRSVRDTLICDTSGEWDYHSYSCVPICGQKTAEQYRALRSISVSISQVPWYATIYRRGDQGAEHICGGTIISAKLVISAAHCVWSESIDSTKYLVVVGKNNRDYIAMEKSETQVFDVSEIHIARGYLGESTSYQNDIAVLVLNKFIRYQSHIKPACLEWRNYAKRDLLPDTMGEIAGWGRFSVNGSFSDDLRASSLPVIDRAECLKKVGPGYESVIAGDKFCVGSPNIDAAPCQGASGGGFLVPKRIEGIPTYFLEGVISTSLSKEKCGTEYYIALTSIQYHELMIKELEARFKPK</sequence>
<feature type="disulfide bond" evidence="8">
    <location>
        <begin position="164"/>
        <end position="182"/>
    </location>
</feature>
<evidence type="ECO:0000256" key="5">
    <source>
        <dbReference type="ARBA" id="ARBA00022989"/>
    </source>
</evidence>
<dbReference type="Proteomes" id="UP000594454">
    <property type="component" value="Chromosome 6"/>
</dbReference>
<feature type="domain" description="Peptidase S1" evidence="11">
    <location>
        <begin position="613"/>
        <end position="883"/>
    </location>
</feature>
<feature type="disulfide bond" evidence="8">
    <location>
        <begin position="375"/>
        <end position="393"/>
    </location>
</feature>
<dbReference type="FunCoup" id="A0A7R8V3N6">
    <property type="interactions" value="124"/>
</dbReference>
<evidence type="ECO:0000256" key="6">
    <source>
        <dbReference type="ARBA" id="ARBA00023136"/>
    </source>
</evidence>
<dbReference type="PROSITE" id="PS00134">
    <property type="entry name" value="TRYPSIN_HIS"/>
    <property type="match status" value="1"/>
</dbReference>
<dbReference type="Pfam" id="PF00057">
    <property type="entry name" value="Ldl_recept_a"/>
    <property type="match status" value="8"/>
</dbReference>
<dbReference type="InterPro" id="IPR018114">
    <property type="entry name" value="TRYPSIN_HIS"/>
</dbReference>
<feature type="domain" description="Sushi" evidence="12">
    <location>
        <begin position="475"/>
        <end position="541"/>
    </location>
</feature>
<dbReference type="CDD" id="cd00190">
    <property type="entry name" value="Tryp_SPc"/>
    <property type="match status" value="1"/>
</dbReference>
<evidence type="ECO:0000313" key="13">
    <source>
        <dbReference type="EMBL" id="CAD7092300.1"/>
    </source>
</evidence>
<evidence type="ECO:0000256" key="3">
    <source>
        <dbReference type="ARBA" id="ARBA00022692"/>
    </source>
</evidence>
<dbReference type="PANTHER" id="PTHR24270:SF62">
    <property type="entry name" value="LOW-DENSITY LIPOPROTEIN RECEPTOR-RELATED PROTEIN 2"/>
    <property type="match status" value="1"/>
</dbReference>
<feature type="disulfide bond" evidence="8">
    <location>
        <begin position="368"/>
        <end position="380"/>
    </location>
</feature>
<dbReference type="InterPro" id="IPR000436">
    <property type="entry name" value="Sushi_SCR_CCP_dom"/>
</dbReference>
<evidence type="ECO:0000256" key="10">
    <source>
        <dbReference type="SAM" id="SignalP"/>
    </source>
</evidence>
<evidence type="ECO:0000259" key="12">
    <source>
        <dbReference type="PROSITE" id="PS50923"/>
    </source>
</evidence>
<feature type="disulfide bond" evidence="8">
    <location>
        <begin position="76"/>
        <end position="94"/>
    </location>
</feature>
<dbReference type="Pfam" id="PF00084">
    <property type="entry name" value="Sushi"/>
    <property type="match status" value="3"/>
</dbReference>
<dbReference type="CDD" id="cd00112">
    <property type="entry name" value="LDLa"/>
    <property type="match status" value="8"/>
</dbReference>
<dbReference type="PRINTS" id="PR00261">
    <property type="entry name" value="LDLRECEPTOR"/>
</dbReference>
<dbReference type="FunFam" id="2.40.10.10:FF:000068">
    <property type="entry name" value="transmembrane protease serine 2"/>
    <property type="match status" value="1"/>
</dbReference>
<keyword evidence="5" id="KW-1133">Transmembrane helix</keyword>
<dbReference type="GO" id="GO:0012505">
    <property type="term" value="C:endomembrane system"/>
    <property type="evidence" value="ECO:0007669"/>
    <property type="project" value="UniProtKB-SubCell"/>
</dbReference>
<feature type="disulfide bond" evidence="8">
    <location>
        <begin position="409"/>
        <end position="421"/>
    </location>
</feature>
<evidence type="ECO:0000259" key="11">
    <source>
        <dbReference type="PROSITE" id="PS50240"/>
    </source>
</evidence>
<comment type="caution">
    <text evidence="9">Lacks conserved residue(s) required for the propagation of feature annotation.</text>
</comment>
<feature type="signal peptide" evidence="10">
    <location>
        <begin position="1"/>
        <end position="23"/>
    </location>
</feature>
<feature type="disulfide bond" evidence="8">
    <location>
        <begin position="157"/>
        <end position="169"/>
    </location>
</feature>
<feature type="chain" id="PRO_5031018846" evidence="10">
    <location>
        <begin position="24"/>
        <end position="883"/>
    </location>
</feature>
<dbReference type="OrthoDB" id="2019384at2759"/>
<dbReference type="Gene3D" id="4.10.400.10">
    <property type="entry name" value="Low-density Lipoprotein Receptor"/>
    <property type="match status" value="8"/>
</dbReference>
<feature type="disulfide bond" evidence="8">
    <location>
        <begin position="35"/>
        <end position="53"/>
    </location>
</feature>
<dbReference type="PROSITE" id="PS50068">
    <property type="entry name" value="LDLRA_2"/>
    <property type="match status" value="8"/>
</dbReference>
<dbReference type="InterPro" id="IPR023415">
    <property type="entry name" value="LDLR_class-A_CS"/>
</dbReference>
<dbReference type="GO" id="GO:0004252">
    <property type="term" value="F:serine-type endopeptidase activity"/>
    <property type="evidence" value="ECO:0007669"/>
    <property type="project" value="InterPro"/>
</dbReference>
<feature type="disulfide bond" evidence="8">
    <location>
        <begin position="116"/>
        <end position="128"/>
    </location>
</feature>
<keyword evidence="7 8" id="KW-1015">Disulfide bond</keyword>
<keyword evidence="6" id="KW-0472">Membrane</keyword>
<dbReference type="InterPro" id="IPR043504">
    <property type="entry name" value="Peptidase_S1_PA_chymotrypsin"/>
</dbReference>
<keyword evidence="9" id="KW-0768">Sushi</keyword>
<dbReference type="Gene3D" id="2.40.10.10">
    <property type="entry name" value="Trypsin-like serine proteases"/>
    <property type="match status" value="2"/>
</dbReference>
<evidence type="ECO:0000256" key="7">
    <source>
        <dbReference type="ARBA" id="ARBA00023157"/>
    </source>
</evidence>
<organism evidence="13 14">
    <name type="scientific">Hermetia illucens</name>
    <name type="common">Black soldier fly</name>
    <dbReference type="NCBI Taxonomy" id="343691"/>
    <lineage>
        <taxon>Eukaryota</taxon>
        <taxon>Metazoa</taxon>
        <taxon>Ecdysozoa</taxon>
        <taxon>Arthropoda</taxon>
        <taxon>Hexapoda</taxon>
        <taxon>Insecta</taxon>
        <taxon>Pterygota</taxon>
        <taxon>Neoptera</taxon>
        <taxon>Endopterygota</taxon>
        <taxon>Diptera</taxon>
        <taxon>Brachycera</taxon>
        <taxon>Stratiomyomorpha</taxon>
        <taxon>Stratiomyidae</taxon>
        <taxon>Hermetiinae</taxon>
        <taxon>Hermetia</taxon>
    </lineage>
</organism>
<dbReference type="GO" id="GO:0016192">
    <property type="term" value="P:vesicle-mediated transport"/>
    <property type="evidence" value="ECO:0007669"/>
    <property type="project" value="UniProtKB-ARBA"/>
</dbReference>
<dbReference type="InterPro" id="IPR036055">
    <property type="entry name" value="LDL_receptor-like_sf"/>
</dbReference>
<dbReference type="InterPro" id="IPR001254">
    <property type="entry name" value="Trypsin_dom"/>
</dbReference>
<keyword evidence="14" id="KW-1185">Reference proteome</keyword>
<dbReference type="InterPro" id="IPR002172">
    <property type="entry name" value="LDrepeatLR_classA_rpt"/>
</dbReference>
<comment type="subcellular location">
    <subcellularLocation>
        <location evidence="2">Endomembrane system</location>
    </subcellularLocation>
    <subcellularLocation>
        <location evidence="1">Membrane</location>
        <topology evidence="1">Single-pass membrane protein</topology>
    </subcellularLocation>
</comment>
<reference evidence="13 14" key="1">
    <citation type="submission" date="2020-11" db="EMBL/GenBank/DDBJ databases">
        <authorList>
            <person name="Wallbank WR R."/>
            <person name="Pardo Diaz C."/>
            <person name="Kozak K."/>
            <person name="Martin S."/>
            <person name="Jiggins C."/>
            <person name="Moest M."/>
            <person name="Warren A I."/>
            <person name="Generalovic N T."/>
            <person name="Byers J.R.P. K."/>
            <person name="Montejo-Kovacevich G."/>
            <person name="Yen C E."/>
        </authorList>
    </citation>
    <scope>NUCLEOTIDE SEQUENCE [LARGE SCALE GENOMIC DNA]</scope>
</reference>
<dbReference type="PANTHER" id="PTHR24270">
    <property type="entry name" value="LOW-DENSITY LIPOPROTEIN RECEPTOR-RELATED"/>
    <property type="match status" value="1"/>
</dbReference>
<dbReference type="InterPro" id="IPR009003">
    <property type="entry name" value="Peptidase_S1_PA"/>
</dbReference>
<dbReference type="GO" id="GO:0006508">
    <property type="term" value="P:proteolysis"/>
    <property type="evidence" value="ECO:0007669"/>
    <property type="project" value="InterPro"/>
</dbReference>
<evidence type="ECO:0000256" key="1">
    <source>
        <dbReference type="ARBA" id="ARBA00004167"/>
    </source>
</evidence>
<evidence type="ECO:0000256" key="8">
    <source>
        <dbReference type="PROSITE-ProRule" id="PRU00124"/>
    </source>
</evidence>
<keyword evidence="3" id="KW-0812">Transmembrane</keyword>
<feature type="domain" description="Sushi" evidence="12">
    <location>
        <begin position="206"/>
        <end position="272"/>
    </location>
</feature>
<feature type="disulfide bond" evidence="8">
    <location>
        <begin position="280"/>
        <end position="292"/>
    </location>
</feature>